<reference evidence="4" key="1">
    <citation type="submission" date="2021-02" db="EMBL/GenBank/DDBJ databases">
        <authorList>
            <person name="Nowell W R."/>
        </authorList>
    </citation>
    <scope>NUCLEOTIDE SEQUENCE</scope>
</reference>
<dbReference type="PANTHER" id="PTHR30546:SF23">
    <property type="entry name" value="FLAVOPROTEIN-LIKE PROTEIN YCP4-RELATED"/>
    <property type="match status" value="1"/>
</dbReference>
<sequence>MHSSSSRFQPINNNSQPRSFIRMSDRIEPRSDNTTLVRSNNNEIRRPMVFIIYYSMYGHVAQLATNIRAGLERAGCNCRIFQVAETLSNEILTKMHAPPKNNTIPIITADQLSEADGFLFGMPTRFGTLPTQIKTLFDACGTHWLSDALFGKPAGVFFSTSTLGGGQETTALSCVPFFTHLGMIFVPLGYKNKSLMNLDEIHGGSPYGAGTLAGTKGERQPSQLELQLAQTQGNEFGKLVLKLTSVSAFI</sequence>
<feature type="region of interest" description="Disordered" evidence="2">
    <location>
        <begin position="1"/>
        <end position="34"/>
    </location>
</feature>
<dbReference type="Gene3D" id="3.40.50.360">
    <property type="match status" value="1"/>
</dbReference>
<dbReference type="InterPro" id="IPR008254">
    <property type="entry name" value="Flavodoxin/NO_synth"/>
</dbReference>
<dbReference type="Pfam" id="PF03358">
    <property type="entry name" value="FMN_red"/>
    <property type="match status" value="1"/>
</dbReference>
<comment type="caution">
    <text evidence="4">The sequence shown here is derived from an EMBL/GenBank/DDBJ whole genome shotgun (WGS) entry which is preliminary data.</text>
</comment>
<accession>A0A813WMF7</accession>
<evidence type="ECO:0000256" key="2">
    <source>
        <dbReference type="SAM" id="MobiDB-lite"/>
    </source>
</evidence>
<proteinExistence type="inferred from homology"/>
<dbReference type="EMBL" id="CAJNON010000042">
    <property type="protein sequence ID" value="CAF0854422.1"/>
    <property type="molecule type" value="Genomic_DNA"/>
</dbReference>
<dbReference type="OrthoDB" id="504689at2759"/>
<dbReference type="InterPro" id="IPR005025">
    <property type="entry name" value="FMN_Rdtase-like_dom"/>
</dbReference>
<protein>
    <recommendedName>
        <fullName evidence="3">Flavodoxin-like domain-containing protein</fullName>
    </recommendedName>
</protein>
<evidence type="ECO:0000259" key="3">
    <source>
        <dbReference type="PROSITE" id="PS50902"/>
    </source>
</evidence>
<dbReference type="EMBL" id="CAJOAY010000853">
    <property type="protein sequence ID" value="CAF3747720.1"/>
    <property type="molecule type" value="Genomic_DNA"/>
</dbReference>
<dbReference type="GO" id="GO:0010181">
    <property type="term" value="F:FMN binding"/>
    <property type="evidence" value="ECO:0007669"/>
    <property type="project" value="InterPro"/>
</dbReference>
<dbReference type="PROSITE" id="PS50902">
    <property type="entry name" value="FLAVODOXIN_LIKE"/>
    <property type="match status" value="1"/>
</dbReference>
<evidence type="ECO:0000256" key="1">
    <source>
        <dbReference type="ARBA" id="ARBA00006961"/>
    </source>
</evidence>
<dbReference type="SUPFAM" id="SSF52218">
    <property type="entry name" value="Flavoproteins"/>
    <property type="match status" value="1"/>
</dbReference>
<dbReference type="InterPro" id="IPR029039">
    <property type="entry name" value="Flavoprotein-like_sf"/>
</dbReference>
<name>A0A813WMF7_9BILA</name>
<feature type="compositionally biased region" description="Polar residues" evidence="2">
    <location>
        <begin position="1"/>
        <end position="18"/>
    </location>
</feature>
<evidence type="ECO:0000313" key="6">
    <source>
        <dbReference type="Proteomes" id="UP000663891"/>
    </source>
</evidence>
<dbReference type="AlphaFoldDB" id="A0A813WMF7"/>
<gene>
    <name evidence="5" type="ORF">OKA104_LOCUS15496</name>
    <name evidence="4" type="ORF">VCS650_LOCUS6848</name>
</gene>
<comment type="similarity">
    <text evidence="1">Belongs to the WrbA family.</text>
</comment>
<evidence type="ECO:0000313" key="4">
    <source>
        <dbReference type="EMBL" id="CAF0854422.1"/>
    </source>
</evidence>
<dbReference type="Proteomes" id="UP000663891">
    <property type="component" value="Unassembled WGS sequence"/>
</dbReference>
<evidence type="ECO:0000313" key="5">
    <source>
        <dbReference type="EMBL" id="CAF3747720.1"/>
    </source>
</evidence>
<dbReference type="NCBIfam" id="TIGR01755">
    <property type="entry name" value="flav_wrbA"/>
    <property type="match status" value="1"/>
</dbReference>
<dbReference type="InterPro" id="IPR010089">
    <property type="entry name" value="Flavoprotein_WrbA-like"/>
</dbReference>
<organism evidence="4 6">
    <name type="scientific">Adineta steineri</name>
    <dbReference type="NCBI Taxonomy" id="433720"/>
    <lineage>
        <taxon>Eukaryota</taxon>
        <taxon>Metazoa</taxon>
        <taxon>Spiralia</taxon>
        <taxon>Gnathifera</taxon>
        <taxon>Rotifera</taxon>
        <taxon>Eurotatoria</taxon>
        <taxon>Bdelloidea</taxon>
        <taxon>Adinetida</taxon>
        <taxon>Adinetidae</taxon>
        <taxon>Adineta</taxon>
    </lineage>
</organism>
<dbReference type="NCBIfam" id="NF002999">
    <property type="entry name" value="PRK03767.1"/>
    <property type="match status" value="1"/>
</dbReference>
<feature type="domain" description="Flavodoxin-like" evidence="3">
    <location>
        <begin position="49"/>
        <end position="236"/>
    </location>
</feature>
<dbReference type="PANTHER" id="PTHR30546">
    <property type="entry name" value="FLAVODOXIN-RELATED PROTEIN WRBA-RELATED"/>
    <property type="match status" value="1"/>
</dbReference>
<dbReference type="GO" id="GO:0016020">
    <property type="term" value="C:membrane"/>
    <property type="evidence" value="ECO:0007669"/>
    <property type="project" value="TreeGrafter"/>
</dbReference>
<dbReference type="FunFam" id="3.40.50.360:FF:000001">
    <property type="entry name" value="NAD(P)H dehydrogenase (Quinone) FQR1-like"/>
    <property type="match status" value="1"/>
</dbReference>
<dbReference type="GO" id="GO:0003955">
    <property type="term" value="F:NAD(P)H dehydrogenase (quinone) activity"/>
    <property type="evidence" value="ECO:0007669"/>
    <property type="project" value="InterPro"/>
</dbReference>
<dbReference type="Proteomes" id="UP000663881">
    <property type="component" value="Unassembled WGS sequence"/>
</dbReference>